<evidence type="ECO:0000313" key="4">
    <source>
        <dbReference type="Proteomes" id="UP001188597"/>
    </source>
</evidence>
<organism evidence="3 4">
    <name type="scientific">Escallonia herrerae</name>
    <dbReference type="NCBI Taxonomy" id="1293975"/>
    <lineage>
        <taxon>Eukaryota</taxon>
        <taxon>Viridiplantae</taxon>
        <taxon>Streptophyta</taxon>
        <taxon>Embryophyta</taxon>
        <taxon>Tracheophyta</taxon>
        <taxon>Spermatophyta</taxon>
        <taxon>Magnoliopsida</taxon>
        <taxon>eudicotyledons</taxon>
        <taxon>Gunneridae</taxon>
        <taxon>Pentapetalae</taxon>
        <taxon>asterids</taxon>
        <taxon>campanulids</taxon>
        <taxon>Escalloniales</taxon>
        <taxon>Escalloniaceae</taxon>
        <taxon>Escallonia</taxon>
    </lineage>
</organism>
<keyword evidence="1" id="KW-0472">Membrane</keyword>
<protein>
    <recommendedName>
        <fullName evidence="2">Apple domain-containing protein</fullName>
    </recommendedName>
</protein>
<sequence>MCRQNCSCMAYSSLNITGGGSGCVIWGEDLVDMRQYAVAEGGQDLYVRVAAADSDSAEGSVGSAGGSDKTKQILMVAGIIIGICFVLSGVIICFVWKRKTLKEKIKHRGTD</sequence>
<accession>A0AA88WR77</accession>
<evidence type="ECO:0000256" key="1">
    <source>
        <dbReference type="SAM" id="Phobius"/>
    </source>
</evidence>
<feature type="domain" description="Apple" evidence="2">
    <location>
        <begin position="1"/>
        <end position="50"/>
    </location>
</feature>
<gene>
    <name evidence="3" type="ORF">RJ639_036591</name>
</gene>
<evidence type="ECO:0000259" key="2">
    <source>
        <dbReference type="PROSITE" id="PS50948"/>
    </source>
</evidence>
<reference evidence="3" key="1">
    <citation type="submission" date="2022-12" db="EMBL/GenBank/DDBJ databases">
        <title>Draft genome assemblies for two species of Escallonia (Escalloniales).</title>
        <authorList>
            <person name="Chanderbali A."/>
            <person name="Dervinis C."/>
            <person name="Anghel I."/>
            <person name="Soltis D."/>
            <person name="Soltis P."/>
            <person name="Zapata F."/>
        </authorList>
    </citation>
    <scope>NUCLEOTIDE SEQUENCE</scope>
    <source>
        <strain evidence="3">UCBG64.0493</strain>
        <tissue evidence="3">Leaf</tissue>
    </source>
</reference>
<dbReference type="Pfam" id="PF08276">
    <property type="entry name" value="PAN_2"/>
    <property type="match status" value="1"/>
</dbReference>
<keyword evidence="1" id="KW-1133">Transmembrane helix</keyword>
<keyword evidence="1" id="KW-0812">Transmembrane</keyword>
<dbReference type="PROSITE" id="PS50948">
    <property type="entry name" value="PAN"/>
    <property type="match status" value="1"/>
</dbReference>
<dbReference type="PANTHER" id="PTHR32444:SF89">
    <property type="entry name" value="S GLYCOPROTEIN"/>
    <property type="match status" value="1"/>
</dbReference>
<dbReference type="PANTHER" id="PTHR32444">
    <property type="entry name" value="BULB-TYPE LECTIN DOMAIN-CONTAINING PROTEIN"/>
    <property type="match status" value="1"/>
</dbReference>
<comment type="caution">
    <text evidence="3">The sequence shown here is derived from an EMBL/GenBank/DDBJ whole genome shotgun (WGS) entry which is preliminary data.</text>
</comment>
<feature type="transmembrane region" description="Helical" evidence="1">
    <location>
        <begin position="73"/>
        <end position="96"/>
    </location>
</feature>
<dbReference type="PROSITE" id="PS51257">
    <property type="entry name" value="PROKAR_LIPOPROTEIN"/>
    <property type="match status" value="1"/>
</dbReference>
<keyword evidence="4" id="KW-1185">Reference proteome</keyword>
<dbReference type="Proteomes" id="UP001188597">
    <property type="component" value="Unassembled WGS sequence"/>
</dbReference>
<name>A0AA88WR77_9ASTE</name>
<dbReference type="AlphaFoldDB" id="A0AA88WR77"/>
<dbReference type="EMBL" id="JAVXUP010000262">
    <property type="protein sequence ID" value="KAK3032631.1"/>
    <property type="molecule type" value="Genomic_DNA"/>
</dbReference>
<dbReference type="InterPro" id="IPR003609">
    <property type="entry name" value="Pan_app"/>
</dbReference>
<evidence type="ECO:0000313" key="3">
    <source>
        <dbReference type="EMBL" id="KAK3032631.1"/>
    </source>
</evidence>
<proteinExistence type="predicted"/>
<dbReference type="CDD" id="cd01098">
    <property type="entry name" value="PAN_AP_plant"/>
    <property type="match status" value="1"/>
</dbReference>